<dbReference type="GO" id="GO:0005737">
    <property type="term" value="C:cytoplasm"/>
    <property type="evidence" value="ECO:0007669"/>
    <property type="project" value="UniProtKB-ARBA"/>
</dbReference>
<dbReference type="OrthoDB" id="9794400at2"/>
<dbReference type="SUPFAM" id="SSF75217">
    <property type="entry name" value="alpha/beta knot"/>
    <property type="match status" value="1"/>
</dbReference>
<gene>
    <name evidence="5" type="ORF">AXFE_25550</name>
</gene>
<feature type="domain" description="RNA 2-O ribose methyltransferase substrate binding" evidence="4">
    <location>
        <begin position="30"/>
        <end position="104"/>
    </location>
</feature>
<dbReference type="InterPro" id="IPR029028">
    <property type="entry name" value="Alpha/beta_knot_MTases"/>
</dbReference>
<dbReference type="EC" id="2.1.1.-" evidence="5"/>
<evidence type="ECO:0000313" key="6">
    <source>
        <dbReference type="Proteomes" id="UP000032360"/>
    </source>
</evidence>
<dbReference type="AlphaFoldDB" id="A0A0D8HFL7"/>
<keyword evidence="3 5" id="KW-0808">Transferase</keyword>
<evidence type="ECO:0000256" key="2">
    <source>
        <dbReference type="ARBA" id="ARBA00022603"/>
    </source>
</evidence>
<dbReference type="InterPro" id="IPR053888">
    <property type="entry name" value="MRM3-like_sub_bind"/>
</dbReference>
<protein>
    <submittedName>
        <fullName evidence="5">Putative TrmH family tRNA/rRNA methyltransferase</fullName>
        <ecNumber evidence="5">2.1.1.-</ecNumber>
    </submittedName>
</protein>
<comment type="caution">
    <text evidence="5">The sequence shown here is derived from an EMBL/GenBank/DDBJ whole genome shotgun (WGS) entry which is preliminary data.</text>
</comment>
<dbReference type="GO" id="GO:0008173">
    <property type="term" value="F:RNA methyltransferase activity"/>
    <property type="evidence" value="ECO:0007669"/>
    <property type="project" value="InterPro"/>
</dbReference>
<dbReference type="GO" id="GO:0032259">
    <property type="term" value="P:methylation"/>
    <property type="evidence" value="ECO:0007669"/>
    <property type="project" value="UniProtKB-KW"/>
</dbReference>
<dbReference type="Gene3D" id="3.30.1330.30">
    <property type="match status" value="1"/>
</dbReference>
<evidence type="ECO:0000256" key="1">
    <source>
        <dbReference type="ARBA" id="ARBA00007228"/>
    </source>
</evidence>
<dbReference type="STRING" id="1280514.AXFE_25550"/>
<dbReference type="GO" id="GO:0003723">
    <property type="term" value="F:RNA binding"/>
    <property type="evidence" value="ECO:0007669"/>
    <property type="project" value="InterPro"/>
</dbReference>
<dbReference type="InterPro" id="IPR029026">
    <property type="entry name" value="tRNA_m1G_MTases_N"/>
</dbReference>
<dbReference type="Pfam" id="PF22435">
    <property type="entry name" value="MRM3-like_sub_bind"/>
    <property type="match status" value="1"/>
</dbReference>
<evidence type="ECO:0000256" key="3">
    <source>
        <dbReference type="ARBA" id="ARBA00022679"/>
    </source>
</evidence>
<dbReference type="CDD" id="cd18095">
    <property type="entry name" value="SpoU-like_rRNA-MTase"/>
    <property type="match status" value="1"/>
</dbReference>
<evidence type="ECO:0000259" key="4">
    <source>
        <dbReference type="SMART" id="SM00967"/>
    </source>
</evidence>
<sequence>MRLSGRSERIKRLRKLVSKASFRLSERAFVLEGPNCLEAALRSGIDLEGVYYSCDLNQSHFPLITDSFERGISVFEVESGLLEAILDLSNAQPVVAVAPMETRRTPSSSTTLPILVLDEIRDPGNAGTIIRSAHASGIREIVFLPGCVDPYNPKVVRSSVGSIFFVDVTVAVDKDDTLAEISNRGYEIYGTSLGSQLSYVDAQLSANVAIVIGNEAFGITKEVEDRCDKMVRIPTAPSLESLNASMAATLLLFESARQRGFVGLI</sequence>
<dbReference type="Proteomes" id="UP000032360">
    <property type="component" value="Unassembled WGS sequence"/>
</dbReference>
<dbReference type="Gene3D" id="3.40.1280.10">
    <property type="match status" value="1"/>
</dbReference>
<dbReference type="PANTHER" id="PTHR43191">
    <property type="entry name" value="RRNA METHYLTRANSFERASE 3"/>
    <property type="match status" value="1"/>
</dbReference>
<dbReference type="SUPFAM" id="SSF55315">
    <property type="entry name" value="L30e-like"/>
    <property type="match status" value="1"/>
</dbReference>
<accession>A0A0D8HFL7</accession>
<keyword evidence="2 5" id="KW-0489">Methyltransferase</keyword>
<proteinExistence type="inferred from homology"/>
<dbReference type="RefSeq" id="WP_052606258.1">
    <property type="nucleotide sequence ID" value="NZ_JXYS01000079.1"/>
</dbReference>
<dbReference type="Pfam" id="PF00588">
    <property type="entry name" value="SpoU_methylase"/>
    <property type="match status" value="1"/>
</dbReference>
<comment type="similarity">
    <text evidence="1">Belongs to the class IV-like SAM-binding methyltransferase superfamily. RNA methyltransferase TrmH family.</text>
</comment>
<name>A0A0D8HFL7_9ACTN</name>
<dbReference type="InterPro" id="IPR001537">
    <property type="entry name" value="SpoU_MeTrfase"/>
</dbReference>
<dbReference type="GO" id="GO:0006396">
    <property type="term" value="P:RNA processing"/>
    <property type="evidence" value="ECO:0007669"/>
    <property type="project" value="InterPro"/>
</dbReference>
<organism evidence="5 6">
    <name type="scientific">Acidithrix ferrooxidans</name>
    <dbReference type="NCBI Taxonomy" id="1280514"/>
    <lineage>
        <taxon>Bacteria</taxon>
        <taxon>Bacillati</taxon>
        <taxon>Actinomycetota</taxon>
        <taxon>Acidimicrobiia</taxon>
        <taxon>Acidimicrobiales</taxon>
        <taxon>Acidimicrobiaceae</taxon>
        <taxon>Acidithrix</taxon>
    </lineage>
</organism>
<dbReference type="InterPro" id="IPR013123">
    <property type="entry name" value="SpoU_subst-bd"/>
</dbReference>
<dbReference type="InterPro" id="IPR051259">
    <property type="entry name" value="rRNA_Methyltransferase"/>
</dbReference>
<evidence type="ECO:0000313" key="5">
    <source>
        <dbReference type="EMBL" id="KJF16587.1"/>
    </source>
</evidence>
<dbReference type="PANTHER" id="PTHR43191:SF2">
    <property type="entry name" value="RRNA METHYLTRANSFERASE 3, MITOCHONDRIAL"/>
    <property type="match status" value="1"/>
</dbReference>
<dbReference type="SMART" id="SM00967">
    <property type="entry name" value="SpoU_sub_bind"/>
    <property type="match status" value="1"/>
</dbReference>
<keyword evidence="6" id="KW-1185">Reference proteome</keyword>
<reference evidence="5 6" key="1">
    <citation type="submission" date="2015-01" db="EMBL/GenBank/DDBJ databases">
        <title>Draft genome of the acidophilic iron oxidizer Acidithrix ferrooxidans strain Py-F3.</title>
        <authorList>
            <person name="Poehlein A."/>
            <person name="Eisen S."/>
            <person name="Schloemann M."/>
            <person name="Johnson B.D."/>
            <person name="Daniel R."/>
            <person name="Muehling M."/>
        </authorList>
    </citation>
    <scope>NUCLEOTIDE SEQUENCE [LARGE SCALE GENOMIC DNA]</scope>
    <source>
        <strain evidence="5 6">Py-F3</strain>
    </source>
</reference>
<dbReference type="InterPro" id="IPR029064">
    <property type="entry name" value="Ribosomal_eL30-like_sf"/>
</dbReference>
<dbReference type="EMBL" id="JXYS01000079">
    <property type="protein sequence ID" value="KJF16587.1"/>
    <property type="molecule type" value="Genomic_DNA"/>
</dbReference>